<dbReference type="GO" id="GO:0005516">
    <property type="term" value="F:calmodulin binding"/>
    <property type="evidence" value="ECO:0007669"/>
    <property type="project" value="InterPro"/>
</dbReference>
<dbReference type="PANTHER" id="PTHR15673">
    <property type="entry name" value="IQ CALMODULIN-BINDING MOTIF CONTAINING PROTEIN 1"/>
    <property type="match status" value="1"/>
</dbReference>
<dbReference type="PROSITE" id="PS50096">
    <property type="entry name" value="IQ"/>
    <property type="match status" value="2"/>
</dbReference>
<dbReference type="KEGG" id="bbel:109466227"/>
<dbReference type="OrthoDB" id="8178106at2759"/>
<gene>
    <name evidence="3" type="primary">LOC109466227</name>
</gene>
<evidence type="ECO:0000313" key="2">
    <source>
        <dbReference type="Proteomes" id="UP000515135"/>
    </source>
</evidence>
<dbReference type="SMART" id="SM00015">
    <property type="entry name" value="IQ"/>
    <property type="match status" value="2"/>
</dbReference>
<keyword evidence="2" id="KW-1185">Reference proteome</keyword>
<dbReference type="Proteomes" id="UP000515135">
    <property type="component" value="Unplaced"/>
</dbReference>
<dbReference type="GO" id="GO:0005929">
    <property type="term" value="C:cilium"/>
    <property type="evidence" value="ECO:0007669"/>
    <property type="project" value="TreeGrafter"/>
</dbReference>
<reference evidence="3" key="1">
    <citation type="submission" date="2025-08" db="UniProtKB">
        <authorList>
            <consortium name="RefSeq"/>
        </authorList>
    </citation>
    <scope>IDENTIFICATION</scope>
    <source>
        <tissue evidence="3">Gonad</tissue>
    </source>
</reference>
<dbReference type="InterPro" id="IPR028765">
    <property type="entry name" value="IQCB1"/>
</dbReference>
<dbReference type="GO" id="GO:0060271">
    <property type="term" value="P:cilium assembly"/>
    <property type="evidence" value="ECO:0007669"/>
    <property type="project" value="InterPro"/>
</dbReference>
<feature type="coiled-coil region" evidence="1">
    <location>
        <begin position="316"/>
        <end position="356"/>
    </location>
</feature>
<dbReference type="InterPro" id="IPR000048">
    <property type="entry name" value="IQ_motif_EF-hand-BS"/>
</dbReference>
<sequence>MAAEILGDYDPGRILKLAAEVADSPDKKVPVLLLELRDILDMAPAGSPNARKIRLDIWTYDLLQVLVLVLKQDFSTIHGGWATAVKLSQILSTCCAGLDPPETNEFYDLTLPSATDNLLILSRRIQVRYDKIEDVSSLIKLQLLKDFRSVLDSISWLISPIPALIGHLLHSQYLLQMLLTDDIETSRSVMSLIQNAVHANPTALRTMEEKFLFSLLDEFVYKLSASTDSTLGRSATRTILDMTEAHPAIVEILCARFKGLRPLLGKWSGKGFEKELRELTRVLDAGTVEQVESQKLHDAARKIQAMYRGYRMRTQLKKANKALSTLQRSFRKKRANKEKEQAAQKQQAELKHLLRVRRQRALREARRKELYLMESLPAPQVNKHISQQQKNAAVKIQKIWRGHNSRKKFQKEKDSRVQYRAASLIQRQVRLWLERRRRAKLDESFMFSQQLSDERRVELQGKIREYREMHAVRGISREKLTEQHENAHSVLQSHMMRRAASLKADQRRRVLLAALDTDAEMMIAAPKLAEATEEDIQLFSSKSVPVAAKARHSHAEHMRAMNLQWYQKLGDEFQDGSLRDDLEENNAYNF</sequence>
<dbReference type="Pfam" id="PF00612">
    <property type="entry name" value="IQ"/>
    <property type="match status" value="2"/>
</dbReference>
<evidence type="ECO:0000256" key="1">
    <source>
        <dbReference type="SAM" id="Coils"/>
    </source>
</evidence>
<proteinExistence type="predicted"/>
<organism evidence="2 3">
    <name type="scientific">Branchiostoma belcheri</name>
    <name type="common">Amphioxus</name>
    <dbReference type="NCBI Taxonomy" id="7741"/>
    <lineage>
        <taxon>Eukaryota</taxon>
        <taxon>Metazoa</taxon>
        <taxon>Chordata</taxon>
        <taxon>Cephalochordata</taxon>
        <taxon>Leptocardii</taxon>
        <taxon>Amphioxiformes</taxon>
        <taxon>Branchiostomatidae</taxon>
        <taxon>Branchiostoma</taxon>
    </lineage>
</organism>
<dbReference type="GeneID" id="109466227"/>
<dbReference type="InterPro" id="IPR027417">
    <property type="entry name" value="P-loop_NTPase"/>
</dbReference>
<accession>A0A6P4YL70</accession>
<dbReference type="RefSeq" id="XP_019619457.1">
    <property type="nucleotide sequence ID" value="XM_019763898.1"/>
</dbReference>
<dbReference type="Gene3D" id="1.20.5.190">
    <property type="match status" value="2"/>
</dbReference>
<dbReference type="PANTHER" id="PTHR15673:SF2">
    <property type="entry name" value="IQ CALMODULIN-BINDING MOTIF-CONTAINING PROTEIN 1"/>
    <property type="match status" value="1"/>
</dbReference>
<name>A0A6P4YL70_BRABE</name>
<dbReference type="CDD" id="cd23767">
    <property type="entry name" value="IQCD"/>
    <property type="match status" value="1"/>
</dbReference>
<evidence type="ECO:0000313" key="3">
    <source>
        <dbReference type="RefSeq" id="XP_019619457.1"/>
    </source>
</evidence>
<dbReference type="AlphaFoldDB" id="A0A6P4YL70"/>
<protein>
    <submittedName>
        <fullName evidence="3">IQ calmodulin-binding motif-containing protein 1-like</fullName>
    </submittedName>
</protein>
<dbReference type="SUPFAM" id="SSF52540">
    <property type="entry name" value="P-loop containing nucleoside triphosphate hydrolases"/>
    <property type="match status" value="1"/>
</dbReference>
<keyword evidence="1" id="KW-0175">Coiled coil</keyword>